<dbReference type="Gene3D" id="3.90.226.10">
    <property type="entry name" value="2-enoyl-CoA Hydratase, Chain A, domain 1"/>
    <property type="match status" value="1"/>
</dbReference>
<dbReference type="EMBL" id="JANRMI010000002">
    <property type="protein sequence ID" value="MDG0815927.1"/>
    <property type="molecule type" value="Genomic_DNA"/>
</dbReference>
<accession>A0ABT6DHH4</accession>
<dbReference type="Gene3D" id="1.10.12.10">
    <property type="entry name" value="Lyase 2-enoyl-coa Hydratase, Chain A, domain 2"/>
    <property type="match status" value="1"/>
</dbReference>
<gene>
    <name evidence="3" type="ORF">NWE73_06110</name>
</gene>
<dbReference type="PANTHER" id="PTHR43802">
    <property type="entry name" value="ENOYL-COA HYDRATASE"/>
    <property type="match status" value="1"/>
</dbReference>
<dbReference type="RefSeq" id="WP_277577405.1">
    <property type="nucleotide sequence ID" value="NZ_JANRMI010000002.1"/>
</dbReference>
<protein>
    <submittedName>
        <fullName evidence="3">Enoyl-CoA hydratase-related protein</fullName>
    </submittedName>
</protein>
<keyword evidence="4" id="KW-1185">Reference proteome</keyword>
<evidence type="ECO:0000256" key="2">
    <source>
        <dbReference type="RuleBase" id="RU003707"/>
    </source>
</evidence>
<sequence length="271" mass="29659">MNFYAPDFAHLKVTLKGHQLWITLNNPEQSNAISYEMTDSLVSVLKYADFDPQVRVIVITGEGKNFCAGGDVKAMENKTGMFQGEANELRMRYMSGIQQIPKCIEELSTPVIAMVNGAAIGAGCDLAMMCDLRIGSNSSKFGETFVKLGLVPGDGGSFFLQRVIGFSKAMQMSLTGDLVAGEEAHRWGLLNYFVNETDLVAETEKLAEKIAGNAPVAVQMTKKTMKQAYLNDLHSVLDLAAAYQGITQRTADHFTALQAIKEKKNPEFQGK</sequence>
<evidence type="ECO:0000313" key="4">
    <source>
        <dbReference type="Proteomes" id="UP001152321"/>
    </source>
</evidence>
<dbReference type="Proteomes" id="UP001152321">
    <property type="component" value="Unassembled WGS sequence"/>
</dbReference>
<dbReference type="InterPro" id="IPR018376">
    <property type="entry name" value="Enoyl-CoA_hyd/isom_CS"/>
</dbReference>
<dbReference type="InterPro" id="IPR014748">
    <property type="entry name" value="Enoyl-CoA_hydra_C"/>
</dbReference>
<dbReference type="Pfam" id="PF00378">
    <property type="entry name" value="ECH_1"/>
    <property type="match status" value="1"/>
</dbReference>
<evidence type="ECO:0000313" key="3">
    <source>
        <dbReference type="EMBL" id="MDG0815927.1"/>
    </source>
</evidence>
<reference evidence="3" key="1">
    <citation type="submission" date="2022-08" db="EMBL/GenBank/DDBJ databases">
        <title>Novel Bdellovibrio Species Isolated from Svalbard: Designation Bdellovibrio svalbardensis.</title>
        <authorList>
            <person name="Mitchell R.J."/>
            <person name="Choi S.Y."/>
        </authorList>
    </citation>
    <scope>NUCLEOTIDE SEQUENCE</scope>
    <source>
        <strain evidence="3">PAP01</strain>
    </source>
</reference>
<dbReference type="InterPro" id="IPR029045">
    <property type="entry name" value="ClpP/crotonase-like_dom_sf"/>
</dbReference>
<name>A0ABT6DHH4_9BACT</name>
<dbReference type="InterPro" id="IPR001753">
    <property type="entry name" value="Enoyl-CoA_hydra/iso"/>
</dbReference>
<dbReference type="PANTHER" id="PTHR43802:SF1">
    <property type="entry name" value="IP11341P-RELATED"/>
    <property type="match status" value="1"/>
</dbReference>
<dbReference type="CDD" id="cd06558">
    <property type="entry name" value="crotonase-like"/>
    <property type="match status" value="1"/>
</dbReference>
<dbReference type="PROSITE" id="PS00166">
    <property type="entry name" value="ENOYL_COA_HYDRATASE"/>
    <property type="match status" value="1"/>
</dbReference>
<organism evidence="3 4">
    <name type="scientific">Bdellovibrio svalbardensis</name>
    <dbReference type="NCBI Taxonomy" id="2972972"/>
    <lineage>
        <taxon>Bacteria</taxon>
        <taxon>Pseudomonadati</taxon>
        <taxon>Bdellovibrionota</taxon>
        <taxon>Bdellovibrionia</taxon>
        <taxon>Bdellovibrionales</taxon>
        <taxon>Pseudobdellovibrionaceae</taxon>
        <taxon>Bdellovibrio</taxon>
    </lineage>
</organism>
<comment type="caution">
    <text evidence="3">The sequence shown here is derived from an EMBL/GenBank/DDBJ whole genome shotgun (WGS) entry which is preliminary data.</text>
</comment>
<proteinExistence type="inferred from homology"/>
<comment type="similarity">
    <text evidence="1 2">Belongs to the enoyl-CoA hydratase/isomerase family.</text>
</comment>
<evidence type="ECO:0000256" key="1">
    <source>
        <dbReference type="ARBA" id="ARBA00005254"/>
    </source>
</evidence>
<dbReference type="SUPFAM" id="SSF52096">
    <property type="entry name" value="ClpP/crotonase"/>
    <property type="match status" value="1"/>
</dbReference>